<protein>
    <recommendedName>
        <fullName evidence="3">FCP1 homology domain-containing protein</fullName>
    </recommendedName>
</protein>
<dbReference type="Pfam" id="PF18143">
    <property type="entry name" value="HAD_SAK_2"/>
    <property type="match status" value="1"/>
</dbReference>
<dbReference type="EMBL" id="CADIKB010000037">
    <property type="protein sequence ID" value="CAB3727984.1"/>
    <property type="molecule type" value="Genomic_DNA"/>
</dbReference>
<name>A0A6J5C858_9BURK</name>
<dbReference type="AlphaFoldDB" id="A0A6J5C858"/>
<dbReference type="Proteomes" id="UP000494249">
    <property type="component" value="Unassembled WGS sequence"/>
</dbReference>
<gene>
    <name evidence="1" type="ORF">LMG22037_05329</name>
</gene>
<accession>A0A6J5C858</accession>
<organism evidence="1 2">
    <name type="scientific">Paraburkholderia phenoliruptrix</name>
    <dbReference type="NCBI Taxonomy" id="252970"/>
    <lineage>
        <taxon>Bacteria</taxon>
        <taxon>Pseudomonadati</taxon>
        <taxon>Pseudomonadota</taxon>
        <taxon>Betaproteobacteria</taxon>
        <taxon>Burkholderiales</taxon>
        <taxon>Burkholderiaceae</taxon>
        <taxon>Paraburkholderia</taxon>
    </lineage>
</organism>
<sequence>MLTGIHALSFEIPPPRRTGGRVLYLDYDGVLHPESVYLLHKRGPVLLDAPGHSLFENSQLLEEALEPYPELNIILSTAWVRRYRGSIVRVSRRLTPGLQTRVVGATYHSYMDAETFSAAPRGMQIWADVLRRRPVAWLALDDDWLHWPAWCRDDLVRTDPVLGISEPTVLAELKTKLERMCNTKA</sequence>
<evidence type="ECO:0000313" key="1">
    <source>
        <dbReference type="EMBL" id="CAB3727984.1"/>
    </source>
</evidence>
<evidence type="ECO:0000313" key="2">
    <source>
        <dbReference type="Proteomes" id="UP000494249"/>
    </source>
</evidence>
<proteinExistence type="predicted"/>
<evidence type="ECO:0008006" key="3">
    <source>
        <dbReference type="Google" id="ProtNLM"/>
    </source>
</evidence>
<reference evidence="1 2" key="1">
    <citation type="submission" date="2020-04" db="EMBL/GenBank/DDBJ databases">
        <authorList>
            <person name="De Canck E."/>
        </authorList>
    </citation>
    <scope>NUCLEOTIDE SEQUENCE [LARGE SCALE GENOMIC DNA]</scope>
    <source>
        <strain evidence="1 2">LMG 22037</strain>
    </source>
</reference>